<keyword evidence="3" id="KW-1185">Reference proteome</keyword>
<evidence type="ECO:0000256" key="1">
    <source>
        <dbReference type="SAM" id="Phobius"/>
    </source>
</evidence>
<feature type="transmembrane region" description="Helical" evidence="1">
    <location>
        <begin position="76"/>
        <end position="94"/>
    </location>
</feature>
<evidence type="ECO:0000313" key="3">
    <source>
        <dbReference type="Proteomes" id="UP000622547"/>
    </source>
</evidence>
<dbReference type="AlphaFoldDB" id="A0A8J3U7L1"/>
<keyword evidence="1" id="KW-0812">Transmembrane</keyword>
<proteinExistence type="predicted"/>
<accession>A0A8J3U7L1</accession>
<feature type="transmembrane region" description="Helical" evidence="1">
    <location>
        <begin position="114"/>
        <end position="136"/>
    </location>
</feature>
<reference evidence="2 3" key="1">
    <citation type="submission" date="2021-01" db="EMBL/GenBank/DDBJ databases">
        <title>Whole genome shotgun sequence of Planotetraspora phitsanulokensis NBRC 104273.</title>
        <authorList>
            <person name="Komaki H."/>
            <person name="Tamura T."/>
        </authorList>
    </citation>
    <scope>NUCLEOTIDE SEQUENCE [LARGE SCALE GENOMIC DNA]</scope>
    <source>
        <strain evidence="2 3">NBRC 104273</strain>
    </source>
</reference>
<name>A0A8J3U7L1_9ACTN</name>
<evidence type="ECO:0000313" key="2">
    <source>
        <dbReference type="EMBL" id="GII39790.1"/>
    </source>
</evidence>
<keyword evidence="1" id="KW-0472">Membrane</keyword>
<dbReference type="RefSeq" id="WP_204075370.1">
    <property type="nucleotide sequence ID" value="NZ_BAABHI010000019.1"/>
</dbReference>
<protein>
    <submittedName>
        <fullName evidence="2">Uncharacterized protein</fullName>
    </submittedName>
</protein>
<feature type="transmembrane region" description="Helical" evidence="1">
    <location>
        <begin position="156"/>
        <end position="178"/>
    </location>
</feature>
<comment type="caution">
    <text evidence="2">The sequence shown here is derived from an EMBL/GenBank/DDBJ whole genome shotgun (WGS) entry which is preliminary data.</text>
</comment>
<sequence>MTHMTGSTTMDDTAVDLHRLGRPIPFRRLLHVEARKLADTRCGSIVASILLVLVLASIVGRGVVYGPDLHTLVDTAGIGYGTLLPALGIVSVTGESTHRTALTTFALEPRRRRVLAATYLVSSGTAVAASLFALLVAVPVTGVVASVGDVPATWEIAPAALAGWTGTNVLLVVAGLALGTLLMNAPAAIVIWLSAPVLWSAVSRLGAVGEAAAEWCDLNRTTAPLAAGEMSGDDAARLAVAVICWIVVPTTAGAARLIRKDVN</sequence>
<gene>
    <name evidence="2" type="ORF">Pph01_47930</name>
</gene>
<organism evidence="2 3">
    <name type="scientific">Planotetraspora phitsanulokensis</name>
    <dbReference type="NCBI Taxonomy" id="575192"/>
    <lineage>
        <taxon>Bacteria</taxon>
        <taxon>Bacillati</taxon>
        <taxon>Actinomycetota</taxon>
        <taxon>Actinomycetes</taxon>
        <taxon>Streptosporangiales</taxon>
        <taxon>Streptosporangiaceae</taxon>
        <taxon>Planotetraspora</taxon>
    </lineage>
</organism>
<dbReference type="EMBL" id="BOOP01000022">
    <property type="protein sequence ID" value="GII39790.1"/>
    <property type="molecule type" value="Genomic_DNA"/>
</dbReference>
<feature type="transmembrane region" description="Helical" evidence="1">
    <location>
        <begin position="238"/>
        <end position="258"/>
    </location>
</feature>
<keyword evidence="1" id="KW-1133">Transmembrane helix</keyword>
<feature type="transmembrane region" description="Helical" evidence="1">
    <location>
        <begin position="45"/>
        <end position="64"/>
    </location>
</feature>
<feature type="transmembrane region" description="Helical" evidence="1">
    <location>
        <begin position="185"/>
        <end position="202"/>
    </location>
</feature>
<dbReference type="Proteomes" id="UP000622547">
    <property type="component" value="Unassembled WGS sequence"/>
</dbReference>